<sequence length="59" mass="6347">MAKTKNWIANAIKKPGALHKQLGVPADKRIPAAKLDKASKAGGKLGQRARLAKTLKKMK</sequence>
<organism evidence="1 2">
    <name type="scientific">Candidatus Methanofastidiosum methylothiophilum</name>
    <dbReference type="NCBI Taxonomy" id="1705564"/>
    <lineage>
        <taxon>Archaea</taxon>
        <taxon>Methanobacteriati</taxon>
        <taxon>Methanobacteriota</taxon>
        <taxon>Stenosarchaea group</taxon>
        <taxon>Candidatus Methanofastidiosia</taxon>
        <taxon>Candidatus Methanofastidiosales</taxon>
        <taxon>Candidatus Methanofastidiosaceae</taxon>
        <taxon>Candidatus Methanofastidiosum</taxon>
    </lineage>
</organism>
<evidence type="ECO:0000313" key="2">
    <source>
        <dbReference type="Proteomes" id="UP000075398"/>
    </source>
</evidence>
<accession>A0A150J5X1</accession>
<gene>
    <name evidence="1" type="ORF">AMQ22_00673</name>
</gene>
<comment type="caution">
    <text evidence="1">The sequence shown here is derived from an EMBL/GenBank/DDBJ whole genome shotgun (WGS) entry which is preliminary data.</text>
</comment>
<evidence type="ECO:0000313" key="1">
    <source>
        <dbReference type="EMBL" id="KYC52623.1"/>
    </source>
</evidence>
<proteinExistence type="predicted"/>
<reference evidence="1 2" key="1">
    <citation type="journal article" date="2016" name="ISME J.">
        <title>Chasing the elusive Euryarchaeota class WSA2: genomes reveal a uniquely fastidious methyl-reducing methanogen.</title>
        <authorList>
            <person name="Nobu M.K."/>
            <person name="Narihiro T."/>
            <person name="Kuroda K."/>
            <person name="Mei R."/>
            <person name="Liu W.T."/>
        </authorList>
    </citation>
    <scope>NUCLEOTIDE SEQUENCE [LARGE SCALE GENOMIC DNA]</scope>
    <source>
        <strain evidence="1">U1lsi0528_Bin055</strain>
    </source>
</reference>
<dbReference type="EMBL" id="LNGC01000019">
    <property type="protein sequence ID" value="KYC52623.1"/>
    <property type="molecule type" value="Genomic_DNA"/>
</dbReference>
<dbReference type="Proteomes" id="UP000075398">
    <property type="component" value="Unassembled WGS sequence"/>
</dbReference>
<protein>
    <submittedName>
        <fullName evidence="1">Uncharacterized protein</fullName>
    </submittedName>
</protein>
<name>A0A150J5X1_9EURY</name>
<dbReference type="AlphaFoldDB" id="A0A150J5X1"/>